<keyword evidence="10" id="KW-1185">Reference proteome</keyword>
<name>A0A9X0XC02_9BURK</name>
<keyword evidence="2" id="KW-1003">Cell membrane</keyword>
<evidence type="ECO:0000256" key="2">
    <source>
        <dbReference type="ARBA" id="ARBA00022475"/>
    </source>
</evidence>
<feature type="transmembrane region" description="Helical" evidence="8">
    <location>
        <begin position="128"/>
        <end position="146"/>
    </location>
</feature>
<organism evidence="9 10">
    <name type="scientific">Aquariibacter lacus</name>
    <dbReference type="NCBI Taxonomy" id="2801332"/>
    <lineage>
        <taxon>Bacteria</taxon>
        <taxon>Pseudomonadati</taxon>
        <taxon>Pseudomonadota</taxon>
        <taxon>Betaproteobacteria</taxon>
        <taxon>Burkholderiales</taxon>
        <taxon>Sphaerotilaceae</taxon>
        <taxon>Aquariibacter</taxon>
    </lineage>
</organism>
<evidence type="ECO:0000256" key="7">
    <source>
        <dbReference type="ARBA" id="ARBA00023136"/>
    </source>
</evidence>
<feature type="transmembrane region" description="Helical" evidence="8">
    <location>
        <begin position="261"/>
        <end position="284"/>
    </location>
</feature>
<dbReference type="AlphaFoldDB" id="A0A9X0XC02"/>
<evidence type="ECO:0000256" key="6">
    <source>
        <dbReference type="ARBA" id="ARBA00022989"/>
    </source>
</evidence>
<evidence type="ECO:0000256" key="4">
    <source>
        <dbReference type="ARBA" id="ARBA00022692"/>
    </source>
</evidence>
<keyword evidence="4 8" id="KW-0812">Transmembrane</keyword>
<evidence type="ECO:0000256" key="5">
    <source>
        <dbReference type="ARBA" id="ARBA00022801"/>
    </source>
</evidence>
<keyword evidence="5" id="KW-0378">Hydrolase</keyword>
<sequence>MSGPGQTMKLLPGLGPAQMALGLVLLAFLVLYGPVYAWALETIWQSEEHGHGTIVLAVVAWLFYRERELIVGRIGQGSPMGWPLLVLGLLIYLGGRALDLSIFVFAAQLPILSGLLLLLGGRELLKRVWFPLLYLVFMIPLPGFVIDAATSSLKQYVSVIAEELLYFAGYPIARTGVTLTVGQYQLLVADACSGLNSMFSLTALGVLYMYIMQRRGIVHNAVMMLLIPPIAFAANIIRVIILVLITYHLGDEAGQGFLHGLAGMVLMLVALLSFIAMDALLMLVGRLFKRQDTRTPTSSPSA</sequence>
<evidence type="ECO:0000313" key="9">
    <source>
        <dbReference type="EMBL" id="MBL0719020.1"/>
    </source>
</evidence>
<gene>
    <name evidence="9" type="primary">xrtB</name>
    <name evidence="9" type="ORF">JI742_03860</name>
</gene>
<dbReference type="Pfam" id="PF09721">
    <property type="entry name" value="Exosortase_EpsH"/>
    <property type="match status" value="1"/>
</dbReference>
<keyword evidence="7 8" id="KW-0472">Membrane</keyword>
<dbReference type="GO" id="GO:0008233">
    <property type="term" value="F:peptidase activity"/>
    <property type="evidence" value="ECO:0007669"/>
    <property type="project" value="UniProtKB-KW"/>
</dbReference>
<dbReference type="NCBIfam" id="TIGR04178">
    <property type="entry name" value="exo_archaeo"/>
    <property type="match status" value="1"/>
</dbReference>
<feature type="transmembrane region" description="Helical" evidence="8">
    <location>
        <begin position="100"/>
        <end position="121"/>
    </location>
</feature>
<protein>
    <submittedName>
        <fullName evidence="9">Exosortase B</fullName>
    </submittedName>
</protein>
<evidence type="ECO:0000256" key="3">
    <source>
        <dbReference type="ARBA" id="ARBA00022670"/>
    </source>
</evidence>
<feature type="transmembrane region" description="Helical" evidence="8">
    <location>
        <begin position="77"/>
        <end position="94"/>
    </location>
</feature>
<feature type="transmembrane region" description="Helical" evidence="8">
    <location>
        <begin position="223"/>
        <end position="249"/>
    </location>
</feature>
<comment type="caution">
    <text evidence="9">The sequence shown here is derived from an EMBL/GenBank/DDBJ whole genome shotgun (WGS) entry which is preliminary data.</text>
</comment>
<dbReference type="RefSeq" id="WP_201824134.1">
    <property type="nucleotide sequence ID" value="NZ_JAERRA010000001.1"/>
</dbReference>
<evidence type="ECO:0000256" key="1">
    <source>
        <dbReference type="ARBA" id="ARBA00004651"/>
    </source>
</evidence>
<dbReference type="InterPro" id="IPR019127">
    <property type="entry name" value="Exosortase"/>
</dbReference>
<evidence type="ECO:0000313" key="10">
    <source>
        <dbReference type="Proteomes" id="UP000643207"/>
    </source>
</evidence>
<dbReference type="InterPro" id="IPR017544">
    <property type="entry name" value="Exosortase-2"/>
</dbReference>
<feature type="transmembrane region" description="Helical" evidence="8">
    <location>
        <begin position="186"/>
        <end position="211"/>
    </location>
</feature>
<evidence type="ECO:0000256" key="8">
    <source>
        <dbReference type="SAM" id="Phobius"/>
    </source>
</evidence>
<keyword evidence="6 8" id="KW-1133">Transmembrane helix</keyword>
<dbReference type="InterPro" id="IPR026392">
    <property type="entry name" value="Exo/Archaeosortase_dom"/>
</dbReference>
<dbReference type="GO" id="GO:0005886">
    <property type="term" value="C:plasma membrane"/>
    <property type="evidence" value="ECO:0007669"/>
    <property type="project" value="UniProtKB-SubCell"/>
</dbReference>
<dbReference type="InterPro" id="IPR013426">
    <property type="entry name" value="EpsH-like"/>
</dbReference>
<proteinExistence type="predicted"/>
<dbReference type="EMBL" id="JAERRA010000001">
    <property type="protein sequence ID" value="MBL0719020.1"/>
    <property type="molecule type" value="Genomic_DNA"/>
</dbReference>
<comment type="subcellular location">
    <subcellularLocation>
        <location evidence="1">Cell membrane</location>
        <topology evidence="1">Multi-pass membrane protein</topology>
    </subcellularLocation>
</comment>
<dbReference type="NCBIfam" id="TIGR02602">
    <property type="entry name" value="8TM_EpsH"/>
    <property type="match status" value="1"/>
</dbReference>
<dbReference type="GO" id="GO:0006508">
    <property type="term" value="P:proteolysis"/>
    <property type="evidence" value="ECO:0007669"/>
    <property type="project" value="UniProtKB-KW"/>
</dbReference>
<dbReference type="Proteomes" id="UP000643207">
    <property type="component" value="Unassembled WGS sequence"/>
</dbReference>
<keyword evidence="3" id="KW-0645">Protease</keyword>
<dbReference type="NCBIfam" id="TIGR03113">
    <property type="entry name" value="exosort_XrtB"/>
    <property type="match status" value="1"/>
</dbReference>
<reference evidence="9 10" key="1">
    <citation type="submission" date="2021-01" db="EMBL/GenBank/DDBJ databases">
        <title>Piscinibacter sp. Jin2 Genome sequencing and assembly.</title>
        <authorList>
            <person name="Kim I."/>
        </authorList>
    </citation>
    <scope>NUCLEOTIDE SEQUENCE [LARGE SCALE GENOMIC DNA]</scope>
    <source>
        <strain evidence="9 10">Jin2</strain>
    </source>
</reference>
<accession>A0A9X0XC02</accession>